<dbReference type="AlphaFoldDB" id="A0A066UY55"/>
<keyword evidence="1" id="KW-1133">Transmembrane helix</keyword>
<protein>
    <submittedName>
        <fullName evidence="2">Uncharacterized protein</fullName>
    </submittedName>
</protein>
<organism evidence="2 3">
    <name type="scientific">Vibrio fortis</name>
    <dbReference type="NCBI Taxonomy" id="212667"/>
    <lineage>
        <taxon>Bacteria</taxon>
        <taxon>Pseudomonadati</taxon>
        <taxon>Pseudomonadota</taxon>
        <taxon>Gammaproteobacteria</taxon>
        <taxon>Vibrionales</taxon>
        <taxon>Vibrionaceae</taxon>
        <taxon>Vibrio</taxon>
    </lineage>
</organism>
<keyword evidence="1" id="KW-0472">Membrane</keyword>
<name>A0A066UY55_9VIBR</name>
<dbReference type="OrthoDB" id="9923859at2"/>
<sequence>MKKAQWSLNTQTLLGALKQLSLLAMFLVIGVMVWFVWMFWGASVAPFDDPYLSNAEYKVLIEQENQLMNLGLWVGKIYVASLVIFFAARIVKVLRRG</sequence>
<feature type="transmembrane region" description="Helical" evidence="1">
    <location>
        <begin position="20"/>
        <end position="40"/>
    </location>
</feature>
<feature type="transmembrane region" description="Helical" evidence="1">
    <location>
        <begin position="70"/>
        <end position="91"/>
    </location>
</feature>
<proteinExistence type="predicted"/>
<comment type="caution">
    <text evidence="2">The sequence shown here is derived from an EMBL/GenBank/DDBJ whole genome shotgun (WGS) entry which is preliminary data.</text>
</comment>
<reference evidence="2 3" key="1">
    <citation type="submission" date="2014-02" db="EMBL/GenBank/DDBJ databases">
        <title>Vibrio fortis Dalian14 Genome Sequencing.</title>
        <authorList>
            <person name="Wang Y."/>
            <person name="Song L."/>
            <person name="Liu G."/>
            <person name="Ding J."/>
        </authorList>
    </citation>
    <scope>NUCLEOTIDE SEQUENCE [LARGE SCALE GENOMIC DNA]</scope>
    <source>
        <strain evidence="2 3">Dalian14</strain>
    </source>
</reference>
<evidence type="ECO:0000313" key="3">
    <source>
        <dbReference type="Proteomes" id="UP000027219"/>
    </source>
</evidence>
<gene>
    <name evidence="2" type="ORF">VFDL14_18105</name>
</gene>
<keyword evidence="1" id="KW-0812">Transmembrane</keyword>
<dbReference type="Proteomes" id="UP000027219">
    <property type="component" value="Unassembled WGS sequence"/>
</dbReference>
<evidence type="ECO:0000313" key="2">
    <source>
        <dbReference type="EMBL" id="KDN29158.1"/>
    </source>
</evidence>
<evidence type="ECO:0000256" key="1">
    <source>
        <dbReference type="SAM" id="Phobius"/>
    </source>
</evidence>
<keyword evidence="3" id="KW-1185">Reference proteome</keyword>
<dbReference type="RefSeq" id="WP_050487375.1">
    <property type="nucleotide sequence ID" value="NZ_JFFR01000012.1"/>
</dbReference>
<accession>A0A066UY55</accession>
<dbReference type="EMBL" id="JFFR01000012">
    <property type="protein sequence ID" value="KDN29158.1"/>
    <property type="molecule type" value="Genomic_DNA"/>
</dbReference>